<gene>
    <name evidence="1" type="ORF">BQ3484_352</name>
</gene>
<dbReference type="RefSeq" id="YP_009329292.1">
    <property type="nucleotide sequence ID" value="NC_032108.1"/>
</dbReference>
<dbReference type="GeneID" id="30523321"/>
<dbReference type="SUPFAM" id="SSF140860">
    <property type="entry name" value="Pseudo ankyrin repeat-like"/>
    <property type="match status" value="1"/>
</dbReference>
<organism evidence="1 2">
    <name type="scientific">Cedratvirus A11</name>
    <dbReference type="NCBI Taxonomy" id="1903266"/>
    <lineage>
        <taxon>Viruses</taxon>
        <taxon>Pithoviruses</taxon>
        <taxon>Orthocedratvirinae</taxon>
        <taxon>Alphacedratvirus</taxon>
        <taxon>Alphacedratvirus aljazairmassiliense</taxon>
    </lineage>
</organism>
<dbReference type="InterPro" id="IPR002110">
    <property type="entry name" value="Ankyrin_rpt"/>
</dbReference>
<protein>
    <submittedName>
        <fullName evidence="1">Ankyrin repeat-containing domain</fullName>
    </submittedName>
</protein>
<evidence type="ECO:0000313" key="1">
    <source>
        <dbReference type="EMBL" id="SHO33420.1"/>
    </source>
</evidence>
<dbReference type="KEGG" id="vg:30523321"/>
<dbReference type="InterPro" id="IPR052050">
    <property type="entry name" value="SecEffector_AnkRepeat"/>
</dbReference>
<sequence length="231" mass="27015">MEPVLEVIFSFSEGYNFRNRQVCSEFRQMIPKVEDVVYLDCVCRDSKPALKYNRELLYKALTFGCINVFRCAAAVPSDVCKHAALHGQIEILQWAHEKEFYWNEDTCSFAARGGHLEILKWCREQGCRWDEETCFMAARFRHLDVLEWALDNSCPCDERVCMYAARGGHLDVLIWCIERGYIPDERVFDAAVEEDHMEIADWLFIRGYRCTSGYACCYYCFFSCLTWTGLV</sequence>
<evidence type="ECO:0000313" key="2">
    <source>
        <dbReference type="Proteomes" id="UP000201465"/>
    </source>
</evidence>
<dbReference type="Proteomes" id="UP000201465">
    <property type="component" value="Segment"/>
</dbReference>
<dbReference type="EMBL" id="LT671577">
    <property type="protein sequence ID" value="SHO33420.1"/>
    <property type="molecule type" value="Genomic_DNA"/>
</dbReference>
<dbReference type="OrthoDB" id="32795at35237"/>
<reference evidence="1 2" key="1">
    <citation type="submission" date="2016-11" db="EMBL/GenBank/DDBJ databases">
        <authorList>
            <consortium name="Urmite Genomes"/>
        </authorList>
    </citation>
    <scope>NUCLEOTIDE SEQUENCE [LARGE SCALE GENOMIC DNA]</scope>
    <source>
        <strain evidence="1 2">A11</strain>
    </source>
</reference>
<dbReference type="InterPro" id="IPR036770">
    <property type="entry name" value="Ankyrin_rpt-contain_sf"/>
</dbReference>
<name>A0A1M7XV20_9VIRU</name>
<dbReference type="PANTHER" id="PTHR46586">
    <property type="entry name" value="ANKYRIN REPEAT-CONTAINING PROTEIN"/>
    <property type="match status" value="1"/>
</dbReference>
<dbReference type="Gene3D" id="1.25.40.20">
    <property type="entry name" value="Ankyrin repeat-containing domain"/>
    <property type="match status" value="1"/>
</dbReference>
<accession>A0A1M7XV20</accession>
<dbReference type="PANTHER" id="PTHR46586:SF3">
    <property type="entry name" value="ANKYRIN REPEAT-CONTAINING PROTEIN"/>
    <property type="match status" value="1"/>
</dbReference>
<proteinExistence type="predicted"/>
<keyword evidence="2" id="KW-1185">Reference proteome</keyword>
<dbReference type="Pfam" id="PF13637">
    <property type="entry name" value="Ank_4"/>
    <property type="match status" value="1"/>
</dbReference>